<organism evidence="5 6">
    <name type="scientific">Penicillium capsulatum</name>
    <dbReference type="NCBI Taxonomy" id="69766"/>
    <lineage>
        <taxon>Eukaryota</taxon>
        <taxon>Fungi</taxon>
        <taxon>Dikarya</taxon>
        <taxon>Ascomycota</taxon>
        <taxon>Pezizomycotina</taxon>
        <taxon>Eurotiomycetes</taxon>
        <taxon>Eurotiomycetidae</taxon>
        <taxon>Eurotiales</taxon>
        <taxon>Aspergillaceae</taxon>
        <taxon>Penicillium</taxon>
    </lineage>
</organism>
<dbReference type="InterPro" id="IPR001810">
    <property type="entry name" value="F-box_dom"/>
</dbReference>
<dbReference type="SUPFAM" id="SSF48403">
    <property type="entry name" value="Ankyrin repeat"/>
    <property type="match status" value="1"/>
</dbReference>
<dbReference type="AlphaFoldDB" id="A0A9W9I138"/>
<feature type="domain" description="F-box" evidence="4">
    <location>
        <begin position="6"/>
        <end position="51"/>
    </location>
</feature>
<accession>A0A9W9I138</accession>
<dbReference type="Gene3D" id="1.25.40.20">
    <property type="entry name" value="Ankyrin repeat-containing domain"/>
    <property type="match status" value="2"/>
</dbReference>
<dbReference type="PROSITE" id="PS50088">
    <property type="entry name" value="ANK_REPEAT"/>
    <property type="match status" value="1"/>
</dbReference>
<dbReference type="InterPro" id="IPR036770">
    <property type="entry name" value="Ankyrin_rpt-contain_sf"/>
</dbReference>
<gene>
    <name evidence="5" type="ORF">N7492_006624</name>
</gene>
<sequence length="438" mass="48388">MSKPTKPHIEALPKELIIHISDFLPTADLNNYAQASHTFHRLLNKPLYRRNVIRNNGSALVWAVTRDQKGTAIAAIDAGADILTITDADPDIKGCTLLMLAAYHGSTSILELLLDNDDINPNSRDRKYIRPPLTWAVVRNHRAVVRTLLKDDRVDVNLQDKNGNTPLHFAVDRKRPEIIALLLGSGRADPRVGNRQGGTAVSRAARWSDADTELLLGTHLRLILDGDDSEEHCQHVFFYAAITGQLEIVKYLVSFFADKLDPNGGSQGHGRGAFSNAVDRDHTEVVRYLLSWDKTNPNLRDTWQHQTPLFVAAKNGQNEMVEVLVQSDRVDLDLPDVHGTSPLGVASETAHERVVKSLVMGQRRADPNARDKYGQTPLVKASLMGYIEIINVLLDTKGIDPTLADSDGLTPLDVAKENGHTQVADRLQEYIDSLGNAS</sequence>
<dbReference type="PANTHER" id="PTHR24198">
    <property type="entry name" value="ANKYRIN REPEAT AND PROTEIN KINASE DOMAIN-CONTAINING PROTEIN"/>
    <property type="match status" value="1"/>
</dbReference>
<evidence type="ECO:0000256" key="1">
    <source>
        <dbReference type="ARBA" id="ARBA00022737"/>
    </source>
</evidence>
<evidence type="ECO:0000256" key="3">
    <source>
        <dbReference type="PROSITE-ProRule" id="PRU00023"/>
    </source>
</evidence>
<keyword evidence="1" id="KW-0677">Repeat</keyword>
<keyword evidence="6" id="KW-1185">Reference proteome</keyword>
<dbReference type="SMART" id="SM00248">
    <property type="entry name" value="ANK"/>
    <property type="match status" value="10"/>
</dbReference>
<evidence type="ECO:0000256" key="2">
    <source>
        <dbReference type="ARBA" id="ARBA00023043"/>
    </source>
</evidence>
<name>A0A9W9I138_9EURO</name>
<protein>
    <recommendedName>
        <fullName evidence="4">F-box domain-containing protein</fullName>
    </recommendedName>
</protein>
<dbReference type="InterPro" id="IPR036047">
    <property type="entry name" value="F-box-like_dom_sf"/>
</dbReference>
<reference evidence="5" key="2">
    <citation type="journal article" date="2023" name="IMA Fungus">
        <title>Comparative genomic study of the Penicillium genus elucidates a diverse pangenome and 15 lateral gene transfer events.</title>
        <authorList>
            <person name="Petersen C."/>
            <person name="Sorensen T."/>
            <person name="Nielsen M.R."/>
            <person name="Sondergaard T.E."/>
            <person name="Sorensen J.L."/>
            <person name="Fitzpatrick D.A."/>
            <person name="Frisvad J.C."/>
            <person name="Nielsen K.L."/>
        </authorList>
    </citation>
    <scope>NUCLEOTIDE SEQUENCE</scope>
    <source>
        <strain evidence="5">IBT 21917</strain>
    </source>
</reference>
<dbReference type="InterPro" id="IPR002110">
    <property type="entry name" value="Ankyrin_rpt"/>
</dbReference>
<keyword evidence="2 3" id="KW-0040">ANK repeat</keyword>
<dbReference type="Pfam" id="PF12937">
    <property type="entry name" value="F-box-like"/>
    <property type="match status" value="1"/>
</dbReference>
<dbReference type="OrthoDB" id="20872at2759"/>
<evidence type="ECO:0000259" key="4">
    <source>
        <dbReference type="PROSITE" id="PS50181"/>
    </source>
</evidence>
<dbReference type="SUPFAM" id="SSF81383">
    <property type="entry name" value="F-box domain"/>
    <property type="match status" value="1"/>
</dbReference>
<proteinExistence type="predicted"/>
<reference evidence="5" key="1">
    <citation type="submission" date="2022-11" db="EMBL/GenBank/DDBJ databases">
        <authorList>
            <person name="Petersen C."/>
        </authorList>
    </citation>
    <scope>NUCLEOTIDE SEQUENCE</scope>
    <source>
        <strain evidence="5">IBT 21917</strain>
    </source>
</reference>
<feature type="repeat" description="ANK" evidence="3">
    <location>
        <begin position="162"/>
        <end position="186"/>
    </location>
</feature>
<evidence type="ECO:0000313" key="6">
    <source>
        <dbReference type="Proteomes" id="UP001146351"/>
    </source>
</evidence>
<dbReference type="Pfam" id="PF12796">
    <property type="entry name" value="Ank_2"/>
    <property type="match status" value="2"/>
</dbReference>
<dbReference type="EMBL" id="JAPQKO010000005">
    <property type="protein sequence ID" value="KAJ5161232.1"/>
    <property type="molecule type" value="Genomic_DNA"/>
</dbReference>
<dbReference type="PANTHER" id="PTHR24198:SF165">
    <property type="entry name" value="ANKYRIN REPEAT-CONTAINING PROTEIN-RELATED"/>
    <property type="match status" value="1"/>
</dbReference>
<evidence type="ECO:0000313" key="5">
    <source>
        <dbReference type="EMBL" id="KAJ5161232.1"/>
    </source>
</evidence>
<dbReference type="Pfam" id="PF00023">
    <property type="entry name" value="Ank"/>
    <property type="match status" value="2"/>
</dbReference>
<dbReference type="PROSITE" id="PS50297">
    <property type="entry name" value="ANK_REP_REGION"/>
    <property type="match status" value="1"/>
</dbReference>
<comment type="caution">
    <text evidence="5">The sequence shown here is derived from an EMBL/GenBank/DDBJ whole genome shotgun (WGS) entry which is preliminary data.</text>
</comment>
<dbReference type="Proteomes" id="UP001146351">
    <property type="component" value="Unassembled WGS sequence"/>
</dbReference>
<dbReference type="Gene3D" id="1.20.1280.50">
    <property type="match status" value="1"/>
</dbReference>
<dbReference type="PROSITE" id="PS50181">
    <property type="entry name" value="FBOX"/>
    <property type="match status" value="1"/>
</dbReference>